<reference evidence="1 2" key="1">
    <citation type="submission" date="2016-09" db="EMBL/GenBank/DDBJ databases">
        <title>Extensive genetic diversity and differential bi-allelic expression allows diatom success in the polar Southern Ocean.</title>
        <authorList>
            <consortium name="DOE Joint Genome Institute"/>
            <person name="Mock T."/>
            <person name="Otillar R.P."/>
            <person name="Strauss J."/>
            <person name="Dupont C."/>
            <person name="Frickenhaus S."/>
            <person name="Maumus F."/>
            <person name="Mcmullan M."/>
            <person name="Sanges R."/>
            <person name="Schmutz J."/>
            <person name="Toseland A."/>
            <person name="Valas R."/>
            <person name="Veluchamy A."/>
            <person name="Ward B.J."/>
            <person name="Allen A."/>
            <person name="Barry K."/>
            <person name="Falciatore A."/>
            <person name="Ferrante M."/>
            <person name="Fortunato A.E."/>
            <person name="Gloeckner G."/>
            <person name="Gruber A."/>
            <person name="Hipkin R."/>
            <person name="Janech M."/>
            <person name="Kroth P."/>
            <person name="Leese F."/>
            <person name="Lindquist E."/>
            <person name="Lyon B.R."/>
            <person name="Martin J."/>
            <person name="Mayer C."/>
            <person name="Parker M."/>
            <person name="Quesneville H."/>
            <person name="Raymond J."/>
            <person name="Uhlig C."/>
            <person name="Valentin K.U."/>
            <person name="Worden A.Z."/>
            <person name="Armbrust E.V."/>
            <person name="Bowler C."/>
            <person name="Green B."/>
            <person name="Moulton V."/>
            <person name="Van Oosterhout C."/>
            <person name="Grigoriev I."/>
        </authorList>
    </citation>
    <scope>NUCLEOTIDE SEQUENCE [LARGE SCALE GENOMIC DNA]</scope>
    <source>
        <strain evidence="1 2">CCMP1102</strain>
    </source>
</reference>
<dbReference type="Proteomes" id="UP000095751">
    <property type="component" value="Unassembled WGS sequence"/>
</dbReference>
<dbReference type="EMBL" id="KV784354">
    <property type="protein sequence ID" value="OEU21593.1"/>
    <property type="molecule type" value="Genomic_DNA"/>
</dbReference>
<keyword evidence="2" id="KW-1185">Reference proteome</keyword>
<proteinExistence type="predicted"/>
<organism evidence="1 2">
    <name type="scientific">Fragilariopsis cylindrus CCMP1102</name>
    <dbReference type="NCBI Taxonomy" id="635003"/>
    <lineage>
        <taxon>Eukaryota</taxon>
        <taxon>Sar</taxon>
        <taxon>Stramenopiles</taxon>
        <taxon>Ochrophyta</taxon>
        <taxon>Bacillariophyta</taxon>
        <taxon>Bacillariophyceae</taxon>
        <taxon>Bacillariophycidae</taxon>
        <taxon>Bacillariales</taxon>
        <taxon>Bacillariaceae</taxon>
        <taxon>Fragilariopsis</taxon>
    </lineage>
</organism>
<evidence type="ECO:0000313" key="2">
    <source>
        <dbReference type="Proteomes" id="UP000095751"/>
    </source>
</evidence>
<name>A0A1E7FUT2_9STRA</name>
<sequence length="82" mass="9222">MNENNDCFAIVHTLETLEIEGLWFFNGPDPEKLFGANEETSWFSWSQLGPDATDLVMEAVTKFIVPIDGKLNGKVIKNTTVF</sequence>
<dbReference type="AlphaFoldDB" id="A0A1E7FUT2"/>
<evidence type="ECO:0000313" key="1">
    <source>
        <dbReference type="EMBL" id="OEU21593.1"/>
    </source>
</evidence>
<accession>A0A1E7FUT2</accession>
<feature type="non-terminal residue" evidence="1">
    <location>
        <position position="1"/>
    </location>
</feature>
<dbReference type="OrthoDB" id="49817at2759"/>
<protein>
    <submittedName>
        <fullName evidence="1">Uncharacterized protein</fullName>
    </submittedName>
</protein>
<gene>
    <name evidence="1" type="ORF">FRACYDRAFT_267953</name>
</gene>
<dbReference type="KEGG" id="fcy:FRACYDRAFT_267953"/>
<dbReference type="InParanoid" id="A0A1E7FUT2"/>